<feature type="transmembrane region" description="Helical" evidence="1">
    <location>
        <begin position="191"/>
        <end position="213"/>
    </location>
</feature>
<name>A0A2M8C2H3_9BACT</name>
<evidence type="ECO:0000313" key="2">
    <source>
        <dbReference type="EMBL" id="PJB50288.1"/>
    </source>
</evidence>
<evidence type="ECO:0000313" key="3">
    <source>
        <dbReference type="Proteomes" id="UP000228770"/>
    </source>
</evidence>
<accession>A0A2M8C2H3</accession>
<keyword evidence="1" id="KW-1133">Transmembrane helix</keyword>
<comment type="caution">
    <text evidence="2">The sequence shown here is derived from an EMBL/GenBank/DDBJ whole genome shotgun (WGS) entry which is preliminary data.</text>
</comment>
<proteinExistence type="predicted"/>
<reference evidence="3" key="1">
    <citation type="submission" date="2017-09" db="EMBL/GenBank/DDBJ databases">
        <title>Depth-based differentiation of microbial function through sediment-hosted aquifers and enrichment of novel symbionts in the deep terrestrial subsurface.</title>
        <authorList>
            <person name="Probst A.J."/>
            <person name="Ladd B."/>
            <person name="Jarett J.K."/>
            <person name="Geller-Mcgrath D.E."/>
            <person name="Sieber C.M.K."/>
            <person name="Emerson J.B."/>
            <person name="Anantharaman K."/>
            <person name="Thomas B.C."/>
            <person name="Malmstrom R."/>
            <person name="Stieglmeier M."/>
            <person name="Klingl A."/>
            <person name="Woyke T."/>
            <person name="Ryan C.M."/>
            <person name="Banfield J.F."/>
        </authorList>
    </citation>
    <scope>NUCLEOTIDE SEQUENCE [LARGE SCALE GENOMIC DNA]</scope>
</reference>
<feature type="transmembrane region" description="Helical" evidence="1">
    <location>
        <begin position="93"/>
        <end position="119"/>
    </location>
</feature>
<organism evidence="2 3">
    <name type="scientific">Candidatus Brennerbacteria bacterium CG_4_9_14_3_um_filter_43_9</name>
    <dbReference type="NCBI Taxonomy" id="1974522"/>
    <lineage>
        <taxon>Bacteria</taxon>
        <taxon>Candidatus Brenneribacteriota</taxon>
    </lineage>
</organism>
<evidence type="ECO:0008006" key="4">
    <source>
        <dbReference type="Google" id="ProtNLM"/>
    </source>
</evidence>
<evidence type="ECO:0000256" key="1">
    <source>
        <dbReference type="SAM" id="Phobius"/>
    </source>
</evidence>
<feature type="transmembrane region" description="Helical" evidence="1">
    <location>
        <begin position="167"/>
        <end position="185"/>
    </location>
</feature>
<feature type="transmembrane region" description="Helical" evidence="1">
    <location>
        <begin position="27"/>
        <end position="48"/>
    </location>
</feature>
<keyword evidence="1" id="KW-0812">Transmembrane</keyword>
<gene>
    <name evidence="2" type="ORF">CO102_01640</name>
</gene>
<dbReference type="Gene3D" id="1.10.287.1260">
    <property type="match status" value="2"/>
</dbReference>
<protein>
    <recommendedName>
        <fullName evidence="4">Small-conductance mechanosensitive ion channel</fullName>
    </recommendedName>
</protein>
<dbReference type="Proteomes" id="UP000228770">
    <property type="component" value="Unassembled WGS sequence"/>
</dbReference>
<dbReference type="Pfam" id="PF05552">
    <property type="entry name" value="MS_channel_1st_1"/>
    <property type="match status" value="2"/>
</dbReference>
<dbReference type="EMBL" id="PFUA01000036">
    <property type="protein sequence ID" value="PJB50288.1"/>
    <property type="molecule type" value="Genomic_DNA"/>
</dbReference>
<dbReference type="InterPro" id="IPR008910">
    <property type="entry name" value="MSC_TM_helix"/>
</dbReference>
<sequence>MLNGFSSQFIGLQDAVYGALLLMYQEVLVYFPVILIAVIIFIVGLFIAKGLGRLVEQLVSLTKIDAWLAKTGARAFFDRAGVRLDISKFLGELVRWIMVLAFLMASADILGLTAVTGAIRDLLAYLPNVLVASVILLLTVVFGNFLQKAVKGAISGVNFKSSSFISAMVKWAVYIFGFLIAVHQLQIATDVINILLIGLTGMLAIAGGLSFGLGGRDYAHDLLERFRSEVEEK</sequence>
<keyword evidence="1" id="KW-0472">Membrane</keyword>
<feature type="transmembrane region" description="Helical" evidence="1">
    <location>
        <begin position="125"/>
        <end position="146"/>
    </location>
</feature>
<dbReference type="AlphaFoldDB" id="A0A2M8C2H3"/>